<gene>
    <name evidence="1" type="ORF">EV699_102102</name>
</gene>
<dbReference type="Pfam" id="PF05610">
    <property type="entry name" value="DUF779"/>
    <property type="match status" value="1"/>
</dbReference>
<protein>
    <submittedName>
        <fullName evidence="1">Uncharacterized protein DUF779</fullName>
    </submittedName>
</protein>
<dbReference type="OrthoDB" id="3725739at2"/>
<keyword evidence="2" id="KW-1185">Reference proteome</keyword>
<evidence type="ECO:0000313" key="2">
    <source>
        <dbReference type="Proteomes" id="UP000295765"/>
    </source>
</evidence>
<sequence length="84" mass="8518">MPEPAPRVVATPAALERIARLAGRHGPLTLHPSGGGCDGSAPRCYPLGGFRVGMSALGGAEGLRFLNRSRLCGDAEPATLAPLG</sequence>
<comment type="caution">
    <text evidence="1">The sequence shown here is derived from an EMBL/GenBank/DDBJ whole genome shotgun (WGS) entry which is preliminary data.</text>
</comment>
<dbReference type="EMBL" id="SLWY01000002">
    <property type="protein sequence ID" value="TCO83404.1"/>
    <property type="molecule type" value="Genomic_DNA"/>
</dbReference>
<dbReference type="InterPro" id="IPR008497">
    <property type="entry name" value="DUF779"/>
</dbReference>
<organism evidence="1 2">
    <name type="scientific">Plasticicumulans lactativorans</name>
    <dbReference type="NCBI Taxonomy" id="1133106"/>
    <lineage>
        <taxon>Bacteria</taxon>
        <taxon>Pseudomonadati</taxon>
        <taxon>Pseudomonadota</taxon>
        <taxon>Gammaproteobacteria</taxon>
        <taxon>Candidatus Competibacteraceae</taxon>
        <taxon>Plasticicumulans</taxon>
    </lineage>
</organism>
<proteinExistence type="predicted"/>
<reference evidence="1 2" key="1">
    <citation type="submission" date="2019-03" db="EMBL/GenBank/DDBJ databases">
        <title>Genomic Encyclopedia of Type Strains, Phase IV (KMG-IV): sequencing the most valuable type-strain genomes for metagenomic binning, comparative biology and taxonomic classification.</title>
        <authorList>
            <person name="Goeker M."/>
        </authorList>
    </citation>
    <scope>NUCLEOTIDE SEQUENCE [LARGE SCALE GENOMIC DNA]</scope>
    <source>
        <strain evidence="1 2">DSM 25287</strain>
    </source>
</reference>
<dbReference type="AlphaFoldDB" id="A0A4R2LFE7"/>
<name>A0A4R2LFE7_9GAMM</name>
<evidence type="ECO:0000313" key="1">
    <source>
        <dbReference type="EMBL" id="TCO83404.1"/>
    </source>
</evidence>
<dbReference type="Proteomes" id="UP000295765">
    <property type="component" value="Unassembled WGS sequence"/>
</dbReference>
<accession>A0A4R2LFE7</accession>
<dbReference type="RefSeq" id="WP_132538305.1">
    <property type="nucleotide sequence ID" value="NZ_SLWY01000002.1"/>
</dbReference>